<evidence type="ECO:0000313" key="3">
    <source>
        <dbReference type="EMBL" id="ABJ88409.1"/>
    </source>
</evidence>
<dbReference type="HOGENOM" id="CLU_1804922_0_0_0"/>
<feature type="transmembrane region" description="Helical" evidence="1">
    <location>
        <begin position="21"/>
        <end position="43"/>
    </location>
</feature>
<organism evidence="3">
    <name type="scientific">Solibacter usitatus (strain Ellin6076)</name>
    <dbReference type="NCBI Taxonomy" id="234267"/>
    <lineage>
        <taxon>Bacteria</taxon>
        <taxon>Pseudomonadati</taxon>
        <taxon>Acidobacteriota</taxon>
        <taxon>Terriglobia</taxon>
        <taxon>Bryobacterales</taxon>
        <taxon>Solibacteraceae</taxon>
        <taxon>Candidatus Solibacter</taxon>
    </lineage>
</organism>
<dbReference type="eggNOG" id="COG4961">
    <property type="taxonomic scope" value="Bacteria"/>
</dbReference>
<dbReference type="Pfam" id="PF07811">
    <property type="entry name" value="TadE"/>
    <property type="match status" value="1"/>
</dbReference>
<proteinExistence type="predicted"/>
<sequence length="143" mass="15323">MRKSVRARRKRGGAIMEMALLMPWVFLLFIGALDWGFYAYALISMQAATRTAVLYTSSTDATKADSAGACTLVVKEMQYLPNVGAGNTCGTNPRVTATSGLGPDSLPASQVSVTYQSVSLIPIPGLLAKQFTITRTGKMRIRG</sequence>
<evidence type="ECO:0000256" key="1">
    <source>
        <dbReference type="SAM" id="Phobius"/>
    </source>
</evidence>
<feature type="domain" description="TadE-like" evidence="2">
    <location>
        <begin position="12"/>
        <end position="53"/>
    </location>
</feature>
<keyword evidence="1" id="KW-1133">Transmembrane helix</keyword>
<keyword evidence="1" id="KW-0812">Transmembrane</keyword>
<keyword evidence="1" id="KW-0472">Membrane</keyword>
<dbReference type="KEGG" id="sus:Acid_7501"/>
<dbReference type="AlphaFoldDB" id="Q01PL1"/>
<dbReference type="EMBL" id="CP000473">
    <property type="protein sequence ID" value="ABJ88409.1"/>
    <property type="molecule type" value="Genomic_DNA"/>
</dbReference>
<gene>
    <name evidence="3" type="ordered locus">Acid_7501</name>
</gene>
<protein>
    <recommendedName>
        <fullName evidence="2">TadE-like domain-containing protein</fullName>
    </recommendedName>
</protein>
<evidence type="ECO:0000259" key="2">
    <source>
        <dbReference type="Pfam" id="PF07811"/>
    </source>
</evidence>
<name>Q01PL1_SOLUE</name>
<dbReference type="InParanoid" id="Q01PL1"/>
<accession>Q01PL1</accession>
<dbReference type="STRING" id="234267.Acid_7501"/>
<reference evidence="3" key="1">
    <citation type="submission" date="2006-10" db="EMBL/GenBank/DDBJ databases">
        <title>Complete sequence of Solibacter usitatus Ellin6076.</title>
        <authorList>
            <consortium name="US DOE Joint Genome Institute"/>
            <person name="Copeland A."/>
            <person name="Lucas S."/>
            <person name="Lapidus A."/>
            <person name="Barry K."/>
            <person name="Detter J.C."/>
            <person name="Glavina del Rio T."/>
            <person name="Hammon N."/>
            <person name="Israni S."/>
            <person name="Dalin E."/>
            <person name="Tice H."/>
            <person name="Pitluck S."/>
            <person name="Thompson L.S."/>
            <person name="Brettin T."/>
            <person name="Bruce D."/>
            <person name="Han C."/>
            <person name="Tapia R."/>
            <person name="Gilna P."/>
            <person name="Schmutz J."/>
            <person name="Larimer F."/>
            <person name="Land M."/>
            <person name="Hauser L."/>
            <person name="Kyrpides N."/>
            <person name="Mikhailova N."/>
            <person name="Janssen P.H."/>
            <person name="Kuske C.R."/>
            <person name="Richardson P."/>
        </authorList>
    </citation>
    <scope>NUCLEOTIDE SEQUENCE</scope>
    <source>
        <strain evidence="3">Ellin6076</strain>
    </source>
</reference>
<dbReference type="InterPro" id="IPR012495">
    <property type="entry name" value="TadE-like_dom"/>
</dbReference>